<name>A0ACA9RAJ6_9GLOM</name>
<sequence>MSIPPTSADSEYFWSVISNIHTLRRNRLTNERASKLSCIRWYMIQDKNIEKQNLQCNNEIFNFGNRNDNENEN</sequence>
<evidence type="ECO:0000313" key="1">
    <source>
        <dbReference type="EMBL" id="CAG8784034.1"/>
    </source>
</evidence>
<comment type="caution">
    <text evidence="1">The sequence shown here is derived from an EMBL/GenBank/DDBJ whole genome shotgun (WGS) entry which is preliminary data.</text>
</comment>
<feature type="non-terminal residue" evidence="1">
    <location>
        <position position="73"/>
    </location>
</feature>
<proteinExistence type="predicted"/>
<reference evidence="1" key="1">
    <citation type="submission" date="2021-06" db="EMBL/GenBank/DDBJ databases">
        <authorList>
            <person name="Kallberg Y."/>
            <person name="Tangrot J."/>
            <person name="Rosling A."/>
        </authorList>
    </citation>
    <scope>NUCLEOTIDE SEQUENCE</scope>
    <source>
        <strain evidence="1">MA461A</strain>
    </source>
</reference>
<dbReference type="Proteomes" id="UP000789920">
    <property type="component" value="Unassembled WGS sequence"/>
</dbReference>
<evidence type="ECO:0000313" key="2">
    <source>
        <dbReference type="Proteomes" id="UP000789920"/>
    </source>
</evidence>
<organism evidence="1 2">
    <name type="scientific">Racocetra persica</name>
    <dbReference type="NCBI Taxonomy" id="160502"/>
    <lineage>
        <taxon>Eukaryota</taxon>
        <taxon>Fungi</taxon>
        <taxon>Fungi incertae sedis</taxon>
        <taxon>Mucoromycota</taxon>
        <taxon>Glomeromycotina</taxon>
        <taxon>Glomeromycetes</taxon>
        <taxon>Diversisporales</taxon>
        <taxon>Gigasporaceae</taxon>
        <taxon>Racocetra</taxon>
    </lineage>
</organism>
<gene>
    <name evidence="1" type="ORF">RPERSI_LOCUS18020</name>
</gene>
<accession>A0ACA9RAJ6</accession>
<protein>
    <submittedName>
        <fullName evidence="1">17188_t:CDS:1</fullName>
    </submittedName>
</protein>
<dbReference type="EMBL" id="CAJVQC010047042">
    <property type="protein sequence ID" value="CAG8784034.1"/>
    <property type="molecule type" value="Genomic_DNA"/>
</dbReference>
<keyword evidence="2" id="KW-1185">Reference proteome</keyword>